<feature type="domain" description="6-hydroxymethylpterin diphosphokinase MptE-like" evidence="1">
    <location>
        <begin position="184"/>
        <end position="357"/>
    </location>
</feature>
<organism evidence="2 3">
    <name type="scientific">Campylobacter upsaliensis</name>
    <dbReference type="NCBI Taxonomy" id="28080"/>
    <lineage>
        <taxon>Bacteria</taxon>
        <taxon>Pseudomonadati</taxon>
        <taxon>Campylobacterota</taxon>
        <taxon>Epsilonproteobacteria</taxon>
        <taxon>Campylobacterales</taxon>
        <taxon>Campylobacteraceae</taxon>
        <taxon>Campylobacter</taxon>
    </lineage>
</organism>
<dbReference type="PANTHER" id="PTHR41786">
    <property type="entry name" value="MOTILITY ACCESSORY FACTOR MAF"/>
    <property type="match status" value="1"/>
</dbReference>
<evidence type="ECO:0000313" key="3">
    <source>
        <dbReference type="Proteomes" id="UP000254161"/>
    </source>
</evidence>
<reference evidence="2 3" key="1">
    <citation type="submission" date="2018-06" db="EMBL/GenBank/DDBJ databases">
        <authorList>
            <consortium name="Pathogen Informatics"/>
            <person name="Doyle S."/>
        </authorList>
    </citation>
    <scope>NUCLEOTIDE SEQUENCE [LARGE SCALE GENOMIC DNA]</scope>
    <source>
        <strain evidence="2 3">NCTC12264</strain>
    </source>
</reference>
<dbReference type="AlphaFoldDB" id="A0A381EGI7"/>
<evidence type="ECO:0000313" key="2">
    <source>
        <dbReference type="EMBL" id="SUX26101.1"/>
    </source>
</evidence>
<dbReference type="Proteomes" id="UP000254161">
    <property type="component" value="Unassembled WGS sequence"/>
</dbReference>
<gene>
    <name evidence="2" type="ORF">NCTC12264_00321</name>
</gene>
<evidence type="ECO:0000259" key="1">
    <source>
        <dbReference type="Pfam" id="PF01973"/>
    </source>
</evidence>
<dbReference type="EMBL" id="UFUZ01000001">
    <property type="protein sequence ID" value="SUX26101.1"/>
    <property type="molecule type" value="Genomic_DNA"/>
</dbReference>
<sequence>MNLAKNIKALKQSNPSLNLPQKQDKFEFDESLNPCFKEGKIYQNVKEELSQKLIYIKQNYAYYPLLYFYGFGNGTLYKILCQTQAKIVVFEDDLKLLSLVFSFINFSEELLNKKLILITTLKELDLLFQNELIQTSYKIYTLFSHSSFYENENFELLHHKIKEHFDFLLLQKGNDPEDTLTGMKHTLINLKTMLEKPKFKDFLNTYRLQNQNAIIVSTGPSLSKQLPLLKEVQEKAVIFAADSAYAILKKEGIRADFIFSLERLELTSEFFNQNFNELDENALFIITSLTHPNTIKYLKNQNFLLVLRPFYFEKALRCDEFGYLGVGASVANMAYECAAALRFENIIFIGQDLAYDKKGLSHEKSYTLLSYHKNDFQNDKDKFLCEAYGGQGLVQSSLAWTLFRLGLQRDILNAKKLNINTYNATEGGARIEGCIEKNFAWCCENLLKTTKKKLPLKSVKTKVSNASLSLKNLLEKGEKFEAKLETILCDLEQTLNEKQNLEYFLHSLEKLSEEFKEQEICTDLFLALLFDLESERLKLRAENADILTNLKIQKSYFAELLRLLKKQNALLKEHNEFI</sequence>
<dbReference type="Pfam" id="PF01973">
    <property type="entry name" value="MptE-like"/>
    <property type="match status" value="1"/>
</dbReference>
<dbReference type="RefSeq" id="WP_115628967.1">
    <property type="nucleotide sequence ID" value="NZ_UFUZ01000001.1"/>
</dbReference>
<name>A0A381EGI7_CAMUP</name>
<protein>
    <submittedName>
        <fullName evidence="2">Motility accessory factor</fullName>
    </submittedName>
</protein>
<proteinExistence type="predicted"/>
<dbReference type="InterPro" id="IPR002826">
    <property type="entry name" value="MptE-like"/>
</dbReference>
<accession>A0A381EGI7</accession>
<dbReference type="PANTHER" id="PTHR41786:SF1">
    <property type="entry name" value="6-HYDROXYMETHYLPTERIN DIPHOSPHOKINASE MPTE-LIKE DOMAIN-CONTAINING PROTEIN"/>
    <property type="match status" value="1"/>
</dbReference>